<dbReference type="AlphaFoldDB" id="A0A3M7SQM8"/>
<evidence type="ECO:0000313" key="2">
    <source>
        <dbReference type="EMBL" id="RNA38161.1"/>
    </source>
</evidence>
<feature type="chain" id="PRO_5018110863" evidence="1">
    <location>
        <begin position="18"/>
        <end position="243"/>
    </location>
</feature>
<protein>
    <submittedName>
        <fullName evidence="2">Uncharacterized protein</fullName>
    </submittedName>
</protein>
<comment type="caution">
    <text evidence="2">The sequence shown here is derived from an EMBL/GenBank/DDBJ whole genome shotgun (WGS) entry which is preliminary data.</text>
</comment>
<organism evidence="2 3">
    <name type="scientific">Brachionus plicatilis</name>
    <name type="common">Marine rotifer</name>
    <name type="synonym">Brachionus muelleri</name>
    <dbReference type="NCBI Taxonomy" id="10195"/>
    <lineage>
        <taxon>Eukaryota</taxon>
        <taxon>Metazoa</taxon>
        <taxon>Spiralia</taxon>
        <taxon>Gnathifera</taxon>
        <taxon>Rotifera</taxon>
        <taxon>Eurotatoria</taxon>
        <taxon>Monogononta</taxon>
        <taxon>Pseudotrocha</taxon>
        <taxon>Ploima</taxon>
        <taxon>Brachionidae</taxon>
        <taxon>Brachionus</taxon>
    </lineage>
</organism>
<evidence type="ECO:0000256" key="1">
    <source>
        <dbReference type="SAM" id="SignalP"/>
    </source>
</evidence>
<name>A0A3M7SQM8_BRAPC</name>
<dbReference type="EMBL" id="REGN01000910">
    <property type="protein sequence ID" value="RNA38161.1"/>
    <property type="molecule type" value="Genomic_DNA"/>
</dbReference>
<accession>A0A3M7SQM8</accession>
<reference evidence="2 3" key="1">
    <citation type="journal article" date="2018" name="Sci. Rep.">
        <title>Genomic signatures of local adaptation to the degree of environmental predictability in rotifers.</title>
        <authorList>
            <person name="Franch-Gras L."/>
            <person name="Hahn C."/>
            <person name="Garcia-Roger E.M."/>
            <person name="Carmona M.J."/>
            <person name="Serra M."/>
            <person name="Gomez A."/>
        </authorList>
    </citation>
    <scope>NUCLEOTIDE SEQUENCE [LARGE SCALE GENOMIC DNA]</scope>
    <source>
        <strain evidence="2">HYR1</strain>
    </source>
</reference>
<proteinExistence type="predicted"/>
<keyword evidence="3" id="KW-1185">Reference proteome</keyword>
<dbReference type="Proteomes" id="UP000276133">
    <property type="component" value="Unassembled WGS sequence"/>
</dbReference>
<keyword evidence="1" id="KW-0732">Signal</keyword>
<gene>
    <name evidence="2" type="ORF">BpHYR1_024603</name>
</gene>
<feature type="signal peptide" evidence="1">
    <location>
        <begin position="1"/>
        <end position="17"/>
    </location>
</feature>
<evidence type="ECO:0000313" key="3">
    <source>
        <dbReference type="Proteomes" id="UP000276133"/>
    </source>
</evidence>
<sequence length="243" mass="27801">MLTWCIVKFCWGPLTSTTSVLLPYHGKFLPSESLIIGFRPIAIRITKLHVSTSLDPADFPNFVSVYRRKFDSGRCSRRKKLISSLVLNIKRFLIYTKKLLHPKIMEIIFFSLNAQVTLVKIVYSQCGLCTYGFLRDFYFINQAIRNNTRRKICCNILALSLNPSEATLNFFFVSCTYRNNKIISEIQICCSCLAALKQEGSQSFRDDAKKFIIQLNYQECNLGLNLAPRASINRSLPSVPEIS</sequence>